<dbReference type="OrthoDB" id="6200718at2"/>
<evidence type="ECO:0000313" key="3">
    <source>
        <dbReference type="Proteomes" id="UP000277671"/>
    </source>
</evidence>
<gene>
    <name evidence="2" type="ORF">BDK92_2028</name>
</gene>
<keyword evidence="3" id="KW-1185">Reference proteome</keyword>
<accession>A0A495JFG1</accession>
<reference evidence="2 3" key="1">
    <citation type="submission" date="2018-10" db="EMBL/GenBank/DDBJ databases">
        <title>Sequencing the genomes of 1000 actinobacteria strains.</title>
        <authorList>
            <person name="Klenk H.-P."/>
        </authorList>
    </citation>
    <scope>NUCLEOTIDE SEQUENCE [LARGE SCALE GENOMIC DNA]</scope>
    <source>
        <strain evidence="2 3">DSM 45175</strain>
    </source>
</reference>
<sequence length="177" mass="19697">MRTDEFWALIDEARTGADGDSGAIMERLVALLAARDVTEIEGFDQHLWRVLAASYRADLWGAAYLINGGCSDDGFEYFRCWLLLQGRATFAQAVKDPDSLAGLPAIRQAAVTGAEFEAGEVLHLARNAYRKATASEMPEQEHAAYPKLDEFWDFDDEESARRQLPRLAALFVEPPAE</sequence>
<feature type="domain" description="DUF4240" evidence="1">
    <location>
        <begin position="1"/>
        <end position="130"/>
    </location>
</feature>
<comment type="caution">
    <text evidence="2">The sequence shown here is derived from an EMBL/GenBank/DDBJ whole genome shotgun (WGS) entry which is preliminary data.</text>
</comment>
<dbReference type="Proteomes" id="UP000277671">
    <property type="component" value="Unassembled WGS sequence"/>
</dbReference>
<dbReference type="AlphaFoldDB" id="A0A495JFG1"/>
<protein>
    <submittedName>
        <fullName evidence="2">Uncharacterized protein DUF4240</fullName>
    </submittedName>
</protein>
<organism evidence="2 3">
    <name type="scientific">Micromonospora pisi</name>
    <dbReference type="NCBI Taxonomy" id="589240"/>
    <lineage>
        <taxon>Bacteria</taxon>
        <taxon>Bacillati</taxon>
        <taxon>Actinomycetota</taxon>
        <taxon>Actinomycetes</taxon>
        <taxon>Micromonosporales</taxon>
        <taxon>Micromonosporaceae</taxon>
        <taxon>Micromonospora</taxon>
    </lineage>
</organism>
<proteinExistence type="predicted"/>
<dbReference type="InterPro" id="IPR025334">
    <property type="entry name" value="DUF4240"/>
</dbReference>
<dbReference type="RefSeq" id="WP_121156463.1">
    <property type="nucleotide sequence ID" value="NZ_RBKT01000001.1"/>
</dbReference>
<evidence type="ECO:0000313" key="2">
    <source>
        <dbReference type="EMBL" id="RKR87736.1"/>
    </source>
</evidence>
<name>A0A495JFG1_9ACTN</name>
<dbReference type="Pfam" id="PF14024">
    <property type="entry name" value="DUF4240"/>
    <property type="match status" value="1"/>
</dbReference>
<evidence type="ECO:0000259" key="1">
    <source>
        <dbReference type="Pfam" id="PF14024"/>
    </source>
</evidence>
<dbReference type="EMBL" id="RBKT01000001">
    <property type="protein sequence ID" value="RKR87736.1"/>
    <property type="molecule type" value="Genomic_DNA"/>
</dbReference>